<dbReference type="RefSeq" id="XP_060322290.1">
    <property type="nucleotide sequence ID" value="XM_060481334.1"/>
</dbReference>
<dbReference type="AlphaFoldDB" id="A0AA39MJC4"/>
<keyword evidence="3" id="KW-1185">Reference proteome</keyword>
<reference evidence="2" key="1">
    <citation type="submission" date="2023-06" db="EMBL/GenBank/DDBJ databases">
        <authorList>
            <consortium name="Lawrence Berkeley National Laboratory"/>
            <person name="Ahrendt S."/>
            <person name="Sahu N."/>
            <person name="Indic B."/>
            <person name="Wong-Bajracharya J."/>
            <person name="Merenyi Z."/>
            <person name="Ke H.-M."/>
            <person name="Monk M."/>
            <person name="Kocsube S."/>
            <person name="Drula E."/>
            <person name="Lipzen A."/>
            <person name="Balint B."/>
            <person name="Henrissat B."/>
            <person name="Andreopoulos B."/>
            <person name="Martin F.M."/>
            <person name="Harder C.B."/>
            <person name="Rigling D."/>
            <person name="Ford K.L."/>
            <person name="Foster G.D."/>
            <person name="Pangilinan J."/>
            <person name="Papanicolaou A."/>
            <person name="Barry K."/>
            <person name="LaButti K."/>
            <person name="Viragh M."/>
            <person name="Koriabine M."/>
            <person name="Yan M."/>
            <person name="Riley R."/>
            <person name="Champramary S."/>
            <person name="Plett K.L."/>
            <person name="Tsai I.J."/>
            <person name="Slot J."/>
            <person name="Sipos G."/>
            <person name="Plett J."/>
            <person name="Nagy L.G."/>
            <person name="Grigoriev I.V."/>
        </authorList>
    </citation>
    <scope>NUCLEOTIDE SEQUENCE</scope>
    <source>
        <strain evidence="2">CCBAS 213</strain>
    </source>
</reference>
<accession>A0AA39MJC4</accession>
<evidence type="ECO:0000313" key="2">
    <source>
        <dbReference type="EMBL" id="KAK0436487.1"/>
    </source>
</evidence>
<protein>
    <recommendedName>
        <fullName evidence="4">F-box domain-containing protein</fullName>
    </recommendedName>
</protein>
<feature type="region of interest" description="Disordered" evidence="1">
    <location>
        <begin position="524"/>
        <end position="547"/>
    </location>
</feature>
<name>A0AA39MJC4_ARMTA</name>
<sequence>MTGKRKSRSWNVLLPIVLCDQCKHTFSLADAGPPVSFAEQCRTFYSPSNRQRKTIFREKSRLEGIAADYDCELTRLRDIVAQLESRRADVQTHINICVSLSSAPVRRLRNPLSQPDDSLTLSLSSQHDPDKILKRILIFACYRDDDNDANSHLQWLTPLVISHVCSHWRKLSLDMPEMWSYLDVTQDLDPDSNLELLHLYIARARANTPLSVRIELDIHHAYARRHVLNLVLGHAGRWKEAIIVVDHGQLWRFLSYPFDILESLVLRVGDIPSDHPVEQFKFVPRLRYVNVDAALGVLSLPYGVRCMDLRGQADHSEVVRLGAYQLDTPVLHLSLFPVFTDAPVRLIHIQALTLHALPSDFDTFAQTVTIPFLDRLSILFGKDYTFDVSFHSLLSLIKRSKCQLSAFSLDMTQCPGDHCSSHIQKLQSGDIVLWDFLDGVSSIRELCVIEPRDSECVHCNMVTMLLRWLVVDDARSTPLILPHLRMLELVWTALPDVDSLKTMVESRAEERVVVRRIATPVDVEAEEGSRSMNEGDETSMSDTSFETCRSSIPSSECDSDDDVVVSALESLVIGTRAEIEENDNMTEWMDELRARGMTVHLW</sequence>
<proteinExistence type="predicted"/>
<gene>
    <name evidence="2" type="ORF">EV420DRAFT_236559</name>
</gene>
<dbReference type="Proteomes" id="UP001175211">
    <property type="component" value="Unassembled WGS sequence"/>
</dbReference>
<dbReference type="GeneID" id="85364882"/>
<organism evidence="2 3">
    <name type="scientific">Armillaria tabescens</name>
    <name type="common">Ringless honey mushroom</name>
    <name type="synonym">Agaricus tabescens</name>
    <dbReference type="NCBI Taxonomy" id="1929756"/>
    <lineage>
        <taxon>Eukaryota</taxon>
        <taxon>Fungi</taxon>
        <taxon>Dikarya</taxon>
        <taxon>Basidiomycota</taxon>
        <taxon>Agaricomycotina</taxon>
        <taxon>Agaricomycetes</taxon>
        <taxon>Agaricomycetidae</taxon>
        <taxon>Agaricales</taxon>
        <taxon>Marasmiineae</taxon>
        <taxon>Physalacriaceae</taxon>
        <taxon>Desarmillaria</taxon>
    </lineage>
</organism>
<evidence type="ECO:0000256" key="1">
    <source>
        <dbReference type="SAM" id="MobiDB-lite"/>
    </source>
</evidence>
<comment type="caution">
    <text evidence="2">The sequence shown here is derived from an EMBL/GenBank/DDBJ whole genome shotgun (WGS) entry which is preliminary data.</text>
</comment>
<evidence type="ECO:0000313" key="3">
    <source>
        <dbReference type="Proteomes" id="UP001175211"/>
    </source>
</evidence>
<evidence type="ECO:0008006" key="4">
    <source>
        <dbReference type="Google" id="ProtNLM"/>
    </source>
</evidence>
<dbReference type="EMBL" id="JAUEPS010000125">
    <property type="protein sequence ID" value="KAK0436487.1"/>
    <property type="molecule type" value="Genomic_DNA"/>
</dbReference>